<reference evidence="1 2" key="1">
    <citation type="submission" date="2023-05" db="EMBL/GenBank/DDBJ databases">
        <title>Novel species of genus Flectobacillus isolated from stream in China.</title>
        <authorList>
            <person name="Lu H."/>
        </authorList>
    </citation>
    <scope>NUCLEOTIDE SEQUENCE [LARGE SCALE GENOMIC DNA]</scope>
    <source>
        <strain evidence="1 2">DC10W</strain>
    </source>
</reference>
<dbReference type="EMBL" id="JASHID010000011">
    <property type="protein sequence ID" value="MDI9865762.1"/>
    <property type="molecule type" value="Genomic_DNA"/>
</dbReference>
<proteinExistence type="predicted"/>
<name>A0ABT6YQA0_9BACT</name>
<sequence length="211" mass="25356">MSIISDNNKIQFYKYLNGDISGRDLEDFIYKQSDLEQQLDNKTYFDLISFNYKDKNRNRLQDFLLGQIIDEGQFETWKLKKTLNAFLADSKRLDTYLVKFYHLYCGTYQENGQRKFAFKFLGHLGLNNFWWLNEGYLTMTFGENWKIEYEKSIADFEFYHKQFQPIADSILTALEDNRIQILSNGTYFITDDLKYELESDEIFKLEQPVRK</sequence>
<keyword evidence="2" id="KW-1185">Reference proteome</keyword>
<gene>
    <name evidence="1" type="ORF">QM480_15565</name>
</gene>
<accession>A0ABT6YQA0</accession>
<dbReference type="Proteomes" id="UP001236569">
    <property type="component" value="Unassembled WGS sequence"/>
</dbReference>
<dbReference type="RefSeq" id="WP_283370712.1">
    <property type="nucleotide sequence ID" value="NZ_JASHID010000011.1"/>
</dbReference>
<organism evidence="1 2">
    <name type="scientific">Flectobacillus longus</name>
    <dbReference type="NCBI Taxonomy" id="2984207"/>
    <lineage>
        <taxon>Bacteria</taxon>
        <taxon>Pseudomonadati</taxon>
        <taxon>Bacteroidota</taxon>
        <taxon>Cytophagia</taxon>
        <taxon>Cytophagales</taxon>
        <taxon>Flectobacillaceae</taxon>
        <taxon>Flectobacillus</taxon>
    </lineage>
</organism>
<evidence type="ECO:0000313" key="2">
    <source>
        <dbReference type="Proteomes" id="UP001236569"/>
    </source>
</evidence>
<evidence type="ECO:0000313" key="1">
    <source>
        <dbReference type="EMBL" id="MDI9865762.1"/>
    </source>
</evidence>
<comment type="caution">
    <text evidence="1">The sequence shown here is derived from an EMBL/GenBank/DDBJ whole genome shotgun (WGS) entry which is preliminary data.</text>
</comment>
<protein>
    <submittedName>
        <fullName evidence="1">Uncharacterized protein</fullName>
    </submittedName>
</protein>